<comment type="caution">
    <text evidence="12">The sequence shown here is derived from an EMBL/GenBank/DDBJ whole genome shotgun (WGS) entry which is preliminary data.</text>
</comment>
<evidence type="ECO:0000256" key="3">
    <source>
        <dbReference type="ARBA" id="ARBA00022723"/>
    </source>
</evidence>
<dbReference type="InterPro" id="IPR015803">
    <property type="entry name" value="Cys-tRNA-ligase"/>
</dbReference>
<keyword evidence="3 9" id="KW-0479">Metal-binding</keyword>
<keyword evidence="4 9" id="KW-0547">Nucleotide-binding</keyword>
<dbReference type="Gene3D" id="1.20.120.640">
    <property type="entry name" value="Anticodon-binding domain of a subclass of class I aminoacyl-tRNA synthetases"/>
    <property type="match status" value="1"/>
</dbReference>
<keyword evidence="5 9" id="KW-0862">Zinc</keyword>
<feature type="domain" description="Cysteinyl-tRNA ligase anticodon binding" evidence="11">
    <location>
        <begin position="408"/>
        <end position="448"/>
    </location>
</feature>
<keyword evidence="2 9" id="KW-0436">Ligase</keyword>
<dbReference type="InterPro" id="IPR032678">
    <property type="entry name" value="tRNA-synt_1_cat_dom"/>
</dbReference>
<dbReference type="AlphaFoldDB" id="A0A1F4NRD1"/>
<evidence type="ECO:0000256" key="2">
    <source>
        <dbReference type="ARBA" id="ARBA00022598"/>
    </source>
</evidence>
<dbReference type="Pfam" id="PF01406">
    <property type="entry name" value="tRNA-synt_1e"/>
    <property type="match status" value="1"/>
</dbReference>
<dbReference type="Pfam" id="PF23493">
    <property type="entry name" value="CysS_C"/>
    <property type="match status" value="1"/>
</dbReference>
<proteinExistence type="inferred from homology"/>
<dbReference type="EC" id="6.1.1.16" evidence="9"/>
<dbReference type="PANTHER" id="PTHR10890">
    <property type="entry name" value="CYSTEINYL-TRNA SYNTHETASE"/>
    <property type="match status" value="1"/>
</dbReference>
<dbReference type="SUPFAM" id="SSF47323">
    <property type="entry name" value="Anticodon-binding domain of a subclass of class I aminoacyl-tRNA synthetases"/>
    <property type="match status" value="1"/>
</dbReference>
<comment type="similarity">
    <text evidence="9">Belongs to the class-I aminoacyl-tRNA synthetase family.</text>
</comment>
<evidence type="ECO:0000256" key="5">
    <source>
        <dbReference type="ARBA" id="ARBA00022833"/>
    </source>
</evidence>
<dbReference type="PANTHER" id="PTHR10890:SF3">
    <property type="entry name" value="CYSTEINE--TRNA LIGASE, CYTOPLASMIC"/>
    <property type="match status" value="1"/>
</dbReference>
<dbReference type="SUPFAM" id="SSF52374">
    <property type="entry name" value="Nucleotidylyl transferase"/>
    <property type="match status" value="1"/>
</dbReference>
<gene>
    <name evidence="9" type="primary">cysS</name>
    <name evidence="12" type="ORF">A2V68_01555</name>
</gene>
<dbReference type="InterPro" id="IPR056411">
    <property type="entry name" value="CysS_C"/>
</dbReference>
<feature type="binding site" evidence="9">
    <location>
        <position position="283"/>
    </location>
    <ligand>
        <name>ATP</name>
        <dbReference type="ChEBI" id="CHEBI:30616"/>
    </ligand>
</feature>
<dbReference type="GO" id="GO:0008270">
    <property type="term" value="F:zinc ion binding"/>
    <property type="evidence" value="ECO:0007669"/>
    <property type="project" value="UniProtKB-UniRule"/>
</dbReference>
<keyword evidence="7 9" id="KW-0648">Protein biosynthesis</keyword>
<evidence type="ECO:0000259" key="11">
    <source>
        <dbReference type="Pfam" id="PF23493"/>
    </source>
</evidence>
<keyword evidence="8 9" id="KW-0030">Aminoacyl-tRNA synthetase</keyword>
<organism evidence="12 13">
    <name type="scientific">candidate division Kazan bacterium RBG_13_50_9</name>
    <dbReference type="NCBI Taxonomy" id="1798535"/>
    <lineage>
        <taxon>Bacteria</taxon>
        <taxon>Bacteria division Kazan-3B-28</taxon>
    </lineage>
</organism>
<comment type="catalytic activity">
    <reaction evidence="9">
        <text>tRNA(Cys) + L-cysteine + ATP = L-cysteinyl-tRNA(Cys) + AMP + diphosphate</text>
        <dbReference type="Rhea" id="RHEA:17773"/>
        <dbReference type="Rhea" id="RHEA-COMP:9661"/>
        <dbReference type="Rhea" id="RHEA-COMP:9679"/>
        <dbReference type="ChEBI" id="CHEBI:30616"/>
        <dbReference type="ChEBI" id="CHEBI:33019"/>
        <dbReference type="ChEBI" id="CHEBI:35235"/>
        <dbReference type="ChEBI" id="CHEBI:78442"/>
        <dbReference type="ChEBI" id="CHEBI:78517"/>
        <dbReference type="ChEBI" id="CHEBI:456215"/>
        <dbReference type="EC" id="6.1.1.16"/>
    </reaction>
</comment>
<dbReference type="GO" id="GO:0004817">
    <property type="term" value="F:cysteine-tRNA ligase activity"/>
    <property type="evidence" value="ECO:0007669"/>
    <property type="project" value="UniProtKB-UniRule"/>
</dbReference>
<feature type="binding site" evidence="9">
    <location>
        <position position="252"/>
    </location>
    <ligand>
        <name>Zn(2+)</name>
        <dbReference type="ChEBI" id="CHEBI:29105"/>
    </ligand>
</feature>
<feature type="binding site" evidence="9">
    <location>
        <position position="223"/>
    </location>
    <ligand>
        <name>Zn(2+)</name>
        <dbReference type="ChEBI" id="CHEBI:29105"/>
    </ligand>
</feature>
<name>A0A1F4NRD1_UNCK3</name>
<evidence type="ECO:0000313" key="13">
    <source>
        <dbReference type="Proteomes" id="UP000176651"/>
    </source>
</evidence>
<dbReference type="PRINTS" id="PR00983">
    <property type="entry name" value="TRNASYNTHCYS"/>
</dbReference>
<dbReference type="InterPro" id="IPR009080">
    <property type="entry name" value="tRNAsynth_Ia_anticodon-bd"/>
</dbReference>
<evidence type="ECO:0000256" key="8">
    <source>
        <dbReference type="ARBA" id="ARBA00023146"/>
    </source>
</evidence>
<feature type="domain" description="tRNA synthetases class I catalytic" evidence="10">
    <location>
        <begin position="19"/>
        <end position="328"/>
    </location>
</feature>
<evidence type="ECO:0000256" key="4">
    <source>
        <dbReference type="ARBA" id="ARBA00022741"/>
    </source>
</evidence>
<evidence type="ECO:0000259" key="10">
    <source>
        <dbReference type="Pfam" id="PF01406"/>
    </source>
</evidence>
<dbReference type="HAMAP" id="MF_00041">
    <property type="entry name" value="Cys_tRNA_synth"/>
    <property type="match status" value="1"/>
</dbReference>
<comment type="subcellular location">
    <subcellularLocation>
        <location evidence="9">Cytoplasm</location>
    </subcellularLocation>
</comment>
<evidence type="ECO:0000313" key="12">
    <source>
        <dbReference type="EMBL" id="OGB74033.1"/>
    </source>
</evidence>
<dbReference type="InterPro" id="IPR024909">
    <property type="entry name" value="Cys-tRNA/MSH_ligase"/>
</dbReference>
<dbReference type="InterPro" id="IPR014729">
    <property type="entry name" value="Rossmann-like_a/b/a_fold"/>
</dbReference>
<protein>
    <recommendedName>
        <fullName evidence="9">Cysteine--tRNA ligase</fullName>
        <ecNumber evidence="9">6.1.1.16</ecNumber>
    </recommendedName>
    <alternativeName>
        <fullName evidence="9">Cysteinyl-tRNA synthetase</fullName>
        <shortName evidence="9">CysRS</shortName>
    </alternativeName>
</protein>
<feature type="short sequence motif" description="'HIGH' region" evidence="9">
    <location>
        <begin position="34"/>
        <end position="44"/>
    </location>
</feature>
<dbReference type="NCBIfam" id="TIGR00435">
    <property type="entry name" value="cysS"/>
    <property type="match status" value="1"/>
</dbReference>
<dbReference type="EMBL" id="META01000006">
    <property type="protein sequence ID" value="OGB74033.1"/>
    <property type="molecule type" value="Genomic_DNA"/>
</dbReference>
<feature type="binding site" evidence="9">
    <location>
        <position position="248"/>
    </location>
    <ligand>
        <name>Zn(2+)</name>
        <dbReference type="ChEBI" id="CHEBI:29105"/>
    </ligand>
</feature>
<evidence type="ECO:0000256" key="9">
    <source>
        <dbReference type="HAMAP-Rule" id="MF_00041"/>
    </source>
</evidence>
<evidence type="ECO:0000256" key="7">
    <source>
        <dbReference type="ARBA" id="ARBA00022917"/>
    </source>
</evidence>
<accession>A0A1F4NRD1</accession>
<dbReference type="GO" id="GO:0005829">
    <property type="term" value="C:cytosol"/>
    <property type="evidence" value="ECO:0007669"/>
    <property type="project" value="TreeGrafter"/>
</dbReference>
<comment type="subunit">
    <text evidence="1 9">Monomer.</text>
</comment>
<dbReference type="Gene3D" id="3.40.50.620">
    <property type="entry name" value="HUPs"/>
    <property type="match status" value="1"/>
</dbReference>
<sequence length="457" mass="52000">MQRVQLKLYNSLSRKTEAFKPLKKGRVSIYSCGPTVYQYAHVGNLRAYLATDILRRVLEYDGLRVRHVMNITDVGHLTSDADTGEDKVEVAAKRTGRTAKEITKFYADQFVKDIRALNIELPVKFAWASRYIKEQIELVKRLEKKGYTYKTSDGIYFDTAKFKGYGKLGTSGLAGKRVSRVAHSREKKRATDFALWKLSGSKKRQQEWKSPWGVGYPGWHIECSAISTRELGQPFDIHTGGEDHILIHHNDEIAQSEAAYSKPLAHYWFHNAFMVVNKKKMAKSAGNFYTLSDLGKQGIEPIAFRYLAASSHYRQKLNFSKSALVGAQNSLNKLRVVFFQRKHRGRTSQVYRKRFLAAINSDLNMPKAIMVVWDLVKSKKPLADKQATLLNFDRVLGLGLEDYKPVTVPAKVKALVRERESAREAGDWEKADKLRAQIVRLGFAVKDMPSGSRIYGK</sequence>
<dbReference type="GO" id="GO:0006423">
    <property type="term" value="P:cysteinyl-tRNA aminoacylation"/>
    <property type="evidence" value="ECO:0007669"/>
    <property type="project" value="UniProtKB-UniRule"/>
</dbReference>
<dbReference type="STRING" id="1798535.A2V68_01555"/>
<evidence type="ECO:0000256" key="6">
    <source>
        <dbReference type="ARBA" id="ARBA00022840"/>
    </source>
</evidence>
<keyword evidence="9" id="KW-0963">Cytoplasm</keyword>
<dbReference type="Proteomes" id="UP000176651">
    <property type="component" value="Unassembled WGS sequence"/>
</dbReference>
<keyword evidence="6 9" id="KW-0067">ATP-binding</keyword>
<reference evidence="12 13" key="1">
    <citation type="journal article" date="2016" name="Nat. Commun.">
        <title>Thousands of microbial genomes shed light on interconnected biogeochemical processes in an aquifer system.</title>
        <authorList>
            <person name="Anantharaman K."/>
            <person name="Brown C.T."/>
            <person name="Hug L.A."/>
            <person name="Sharon I."/>
            <person name="Castelle C.J."/>
            <person name="Probst A.J."/>
            <person name="Thomas B.C."/>
            <person name="Singh A."/>
            <person name="Wilkins M.J."/>
            <person name="Karaoz U."/>
            <person name="Brodie E.L."/>
            <person name="Williams K.H."/>
            <person name="Hubbard S.S."/>
            <person name="Banfield J.F."/>
        </authorList>
    </citation>
    <scope>NUCLEOTIDE SEQUENCE [LARGE SCALE GENOMIC DNA]</scope>
</reference>
<comment type="cofactor">
    <cofactor evidence="9">
        <name>Zn(2+)</name>
        <dbReference type="ChEBI" id="CHEBI:29105"/>
    </cofactor>
    <text evidence="9">Binds 1 zinc ion per subunit.</text>
</comment>
<dbReference type="CDD" id="cd00672">
    <property type="entry name" value="CysRS_core"/>
    <property type="match status" value="1"/>
</dbReference>
<evidence type="ECO:0000256" key="1">
    <source>
        <dbReference type="ARBA" id="ARBA00011245"/>
    </source>
</evidence>
<feature type="short sequence motif" description="'KMSKS' region" evidence="9">
    <location>
        <begin position="280"/>
        <end position="284"/>
    </location>
</feature>
<feature type="binding site" evidence="9">
    <location>
        <position position="32"/>
    </location>
    <ligand>
        <name>Zn(2+)</name>
        <dbReference type="ChEBI" id="CHEBI:29105"/>
    </ligand>
</feature>
<dbReference type="GO" id="GO:0005524">
    <property type="term" value="F:ATP binding"/>
    <property type="evidence" value="ECO:0007669"/>
    <property type="project" value="UniProtKB-UniRule"/>
</dbReference>